<name>A0A855X2V6_9BACT</name>
<dbReference type="Gene3D" id="4.10.1080.10">
    <property type="entry name" value="TSP type-3 repeat"/>
    <property type="match status" value="1"/>
</dbReference>
<dbReference type="EMBL" id="PQAP01000198">
    <property type="protein sequence ID" value="PWB68505.1"/>
    <property type="molecule type" value="Genomic_DNA"/>
</dbReference>
<protein>
    <recommendedName>
        <fullName evidence="4">SMP-30/Gluconolactonase/LRE-like region domain-containing protein</fullName>
    </recommendedName>
</protein>
<accession>A0A855X2V6</accession>
<dbReference type="Gene3D" id="2.120.10.30">
    <property type="entry name" value="TolB, C-terminal domain"/>
    <property type="match status" value="1"/>
</dbReference>
<dbReference type="PANTHER" id="PTHR10199">
    <property type="entry name" value="THROMBOSPONDIN"/>
    <property type="match status" value="1"/>
</dbReference>
<dbReference type="SUPFAM" id="SSF101898">
    <property type="entry name" value="NHL repeat"/>
    <property type="match status" value="1"/>
</dbReference>
<dbReference type="SUPFAM" id="SSF103647">
    <property type="entry name" value="TSP type-3 repeat"/>
    <property type="match status" value="1"/>
</dbReference>
<feature type="signal peptide" evidence="1">
    <location>
        <begin position="1"/>
        <end position="22"/>
    </location>
</feature>
<gene>
    <name evidence="2" type="ORF">C3F09_11505</name>
</gene>
<proteinExistence type="predicted"/>
<sequence>MANLKFISLGITLTLVPALGHAFGSIQAPECAVFDTVHNRYLVSSYQLSGVFAIDLNGQTSLFWHAPRGPISNLIYRDTFYVVWGESPGNVSGLNLATGSEVMRVTLPGSTYPDGITSDSSGNLWIVDAGERTLFRLRMSDRTVTKFVLYTLSRLAQDVCFDSTHNRLIIVGFTEGAPVQAYNITGGTVSTLTTTTFGQMDGIARDRFGNYYVSGHYAGKVYMYDSLFTEPPLEAVTNLAFPSNIAYNWRDHLLVIPLFGADSLALIPYDYYQDDDHDRIPAFRDNCPLVPNPDQADEDRDGIGTICDVCPFDSLNDVDADGICGDVDNCTAVANQSQADQDQDG</sequence>
<evidence type="ECO:0008006" key="4">
    <source>
        <dbReference type="Google" id="ProtNLM"/>
    </source>
</evidence>
<evidence type="ECO:0000256" key="1">
    <source>
        <dbReference type="SAM" id="SignalP"/>
    </source>
</evidence>
<dbReference type="AlphaFoldDB" id="A0A855X2V6"/>
<feature type="non-terminal residue" evidence="2">
    <location>
        <position position="345"/>
    </location>
</feature>
<dbReference type="GO" id="GO:0005509">
    <property type="term" value="F:calcium ion binding"/>
    <property type="evidence" value="ECO:0007669"/>
    <property type="project" value="InterPro"/>
</dbReference>
<dbReference type="Proteomes" id="UP000250918">
    <property type="component" value="Unassembled WGS sequence"/>
</dbReference>
<evidence type="ECO:0000313" key="2">
    <source>
        <dbReference type="EMBL" id="PWB68505.1"/>
    </source>
</evidence>
<feature type="chain" id="PRO_5032549083" description="SMP-30/Gluconolactonase/LRE-like region domain-containing protein" evidence="1">
    <location>
        <begin position="23"/>
        <end position="345"/>
    </location>
</feature>
<evidence type="ECO:0000313" key="3">
    <source>
        <dbReference type="Proteomes" id="UP000250918"/>
    </source>
</evidence>
<reference evidence="2 3" key="1">
    <citation type="journal article" date="2018" name="ISME J.">
        <title>A methanotrophic archaeon couples anaerobic oxidation of methane to Fe(III) reduction.</title>
        <authorList>
            <person name="Cai C."/>
            <person name="Leu A.O."/>
            <person name="Xie G.J."/>
            <person name="Guo J."/>
            <person name="Feng Y."/>
            <person name="Zhao J.X."/>
            <person name="Tyson G.W."/>
            <person name="Yuan Z."/>
            <person name="Hu S."/>
        </authorList>
    </citation>
    <scope>NUCLEOTIDE SEQUENCE [LARGE SCALE GENOMIC DNA]</scope>
    <source>
        <strain evidence="2">FeB_12</strain>
    </source>
</reference>
<comment type="caution">
    <text evidence="2">The sequence shown here is derived from an EMBL/GenBank/DDBJ whole genome shotgun (WGS) entry which is preliminary data.</text>
</comment>
<dbReference type="InterPro" id="IPR028974">
    <property type="entry name" value="TSP_type-3_rpt"/>
</dbReference>
<dbReference type="InterPro" id="IPR011042">
    <property type="entry name" value="6-blade_b-propeller_TolB-like"/>
</dbReference>
<keyword evidence="1" id="KW-0732">Signal</keyword>
<dbReference type="PANTHER" id="PTHR10199:SF100">
    <property type="entry name" value="THROMBOSPONDIN, ISOFORM A"/>
    <property type="match status" value="1"/>
</dbReference>
<organism evidence="2 3">
    <name type="scientific">candidate division GN15 bacterium</name>
    <dbReference type="NCBI Taxonomy" id="2072418"/>
    <lineage>
        <taxon>Bacteria</taxon>
        <taxon>candidate division GN15</taxon>
    </lineage>
</organism>